<dbReference type="SUPFAM" id="SSF46894">
    <property type="entry name" value="C-terminal effector domain of the bipartite response regulators"/>
    <property type="match status" value="1"/>
</dbReference>
<dbReference type="PROSITE" id="PS50043">
    <property type="entry name" value="HTH_LUXR_2"/>
    <property type="match status" value="1"/>
</dbReference>
<dbReference type="PRINTS" id="PR00038">
    <property type="entry name" value="HTHLUXR"/>
</dbReference>
<dbReference type="Pfam" id="PF00196">
    <property type="entry name" value="GerE"/>
    <property type="match status" value="1"/>
</dbReference>
<proteinExistence type="predicted"/>
<organism evidence="5 6">
    <name type="scientific">Polaromonas naphthalenivorans (strain CJ2)</name>
    <dbReference type="NCBI Taxonomy" id="365044"/>
    <lineage>
        <taxon>Bacteria</taxon>
        <taxon>Pseudomonadati</taxon>
        <taxon>Pseudomonadota</taxon>
        <taxon>Betaproteobacteria</taxon>
        <taxon>Burkholderiales</taxon>
        <taxon>Comamonadaceae</taxon>
        <taxon>Polaromonas</taxon>
    </lineage>
</organism>
<dbReference type="PANTHER" id="PTHR44688">
    <property type="entry name" value="DNA-BINDING TRANSCRIPTIONAL ACTIVATOR DEVR_DOSR"/>
    <property type="match status" value="1"/>
</dbReference>
<feature type="domain" description="HTH luxR-type" evidence="4">
    <location>
        <begin position="197"/>
        <end position="262"/>
    </location>
</feature>
<dbReference type="eggNOG" id="COG2197">
    <property type="taxonomic scope" value="Bacteria"/>
</dbReference>
<keyword evidence="3" id="KW-0804">Transcription</keyword>
<keyword evidence="2" id="KW-0238">DNA-binding</keyword>
<dbReference type="GO" id="GO:0003677">
    <property type="term" value="F:DNA binding"/>
    <property type="evidence" value="ECO:0007669"/>
    <property type="project" value="UniProtKB-KW"/>
</dbReference>
<gene>
    <name evidence="5" type="ordered locus">Pnap_3341</name>
</gene>
<name>A1VSL0_POLNA</name>
<dbReference type="GO" id="GO:0006355">
    <property type="term" value="P:regulation of DNA-templated transcription"/>
    <property type="evidence" value="ECO:0007669"/>
    <property type="project" value="InterPro"/>
</dbReference>
<evidence type="ECO:0000259" key="4">
    <source>
        <dbReference type="PROSITE" id="PS50043"/>
    </source>
</evidence>
<dbReference type="InterPro" id="IPR036388">
    <property type="entry name" value="WH-like_DNA-bd_sf"/>
</dbReference>
<dbReference type="InterPro" id="IPR000792">
    <property type="entry name" value="Tscrpt_reg_LuxR_C"/>
</dbReference>
<keyword evidence="6" id="KW-1185">Reference proteome</keyword>
<evidence type="ECO:0000256" key="1">
    <source>
        <dbReference type="ARBA" id="ARBA00023015"/>
    </source>
</evidence>
<dbReference type="InterPro" id="IPR016032">
    <property type="entry name" value="Sig_transdc_resp-reg_C-effctor"/>
</dbReference>
<dbReference type="PANTHER" id="PTHR44688:SF16">
    <property type="entry name" value="DNA-BINDING TRANSCRIPTIONAL ACTIVATOR DEVR_DOSR"/>
    <property type="match status" value="1"/>
</dbReference>
<evidence type="ECO:0000256" key="2">
    <source>
        <dbReference type="ARBA" id="ARBA00023125"/>
    </source>
</evidence>
<evidence type="ECO:0000256" key="3">
    <source>
        <dbReference type="ARBA" id="ARBA00023163"/>
    </source>
</evidence>
<reference evidence="6" key="1">
    <citation type="journal article" date="2009" name="Environ. Microbiol.">
        <title>The genome of Polaromonas naphthalenivorans strain CJ2, isolated from coal tar-contaminated sediment, reveals physiological and metabolic versatility and evolution through extensive horizontal gene transfer.</title>
        <authorList>
            <person name="Yagi J.M."/>
            <person name="Sims D."/>
            <person name="Brettin T."/>
            <person name="Bruce D."/>
            <person name="Madsen E.L."/>
        </authorList>
    </citation>
    <scope>NUCLEOTIDE SEQUENCE [LARGE SCALE GENOMIC DNA]</scope>
    <source>
        <strain evidence="6">CJ2</strain>
    </source>
</reference>
<dbReference type="Proteomes" id="UP000000644">
    <property type="component" value="Chromosome"/>
</dbReference>
<dbReference type="AlphaFoldDB" id="A1VSL0"/>
<evidence type="ECO:0000313" key="6">
    <source>
        <dbReference type="Proteomes" id="UP000000644"/>
    </source>
</evidence>
<dbReference type="Gene3D" id="1.10.10.10">
    <property type="entry name" value="Winged helix-like DNA-binding domain superfamily/Winged helix DNA-binding domain"/>
    <property type="match status" value="1"/>
</dbReference>
<dbReference type="HOGENOM" id="CLU_1011418_0_0_4"/>
<dbReference type="SMART" id="SM00421">
    <property type="entry name" value="HTH_LUXR"/>
    <property type="match status" value="1"/>
</dbReference>
<protein>
    <submittedName>
        <fullName evidence="5">Response regulator receiver protein</fullName>
    </submittedName>
</protein>
<evidence type="ECO:0000313" key="5">
    <source>
        <dbReference type="EMBL" id="ABM38638.1"/>
    </source>
</evidence>
<sequence>MQDRRGSTHDDMLKSPGGIANTQQCVCISQWSQAMNHLTRNDFASALQVLARVEAQAYSVRSFAQAVVQALNSFVAAELTTLSVCDLASDQREVLGLPSVRLESDEVEGFERHFFEHSPPRHHDLQRRVPEYAIAVPLLSDRRTLVSIVLKRRGRDFDERDRERLELLRPHLAFLYRHARHARAAVTLEEGEAPLPPDIHAPGLTQREAEVMHWLACGKMDAEIAALLAISPRTVQKHLEHIYVKLGVETRTAAVMRALAICHHASLGNSDHFLV</sequence>
<accession>A1VSL0</accession>
<keyword evidence="1" id="KW-0805">Transcription regulation</keyword>
<dbReference type="STRING" id="365044.Pnap_3341"/>
<dbReference type="CDD" id="cd06170">
    <property type="entry name" value="LuxR_C_like"/>
    <property type="match status" value="1"/>
</dbReference>
<dbReference type="KEGG" id="pna:Pnap_3341"/>
<dbReference type="EMBL" id="CP000529">
    <property type="protein sequence ID" value="ABM38638.1"/>
    <property type="molecule type" value="Genomic_DNA"/>
</dbReference>